<keyword evidence="3" id="KW-1185">Reference proteome</keyword>
<proteinExistence type="predicted"/>
<protein>
    <submittedName>
        <fullName evidence="2">Uncharacterized protein</fullName>
    </submittedName>
</protein>
<accession>A0AA38G1X5</accession>
<dbReference type="GO" id="GO:0044183">
    <property type="term" value="F:protein folding chaperone"/>
    <property type="evidence" value="ECO:0007669"/>
    <property type="project" value="TreeGrafter"/>
</dbReference>
<reference evidence="2 3" key="1">
    <citation type="journal article" date="2021" name="Nat. Plants">
        <title>The Taxus genome provides insights into paclitaxel biosynthesis.</title>
        <authorList>
            <person name="Xiong X."/>
            <person name="Gou J."/>
            <person name="Liao Q."/>
            <person name="Li Y."/>
            <person name="Zhou Q."/>
            <person name="Bi G."/>
            <person name="Li C."/>
            <person name="Du R."/>
            <person name="Wang X."/>
            <person name="Sun T."/>
            <person name="Guo L."/>
            <person name="Liang H."/>
            <person name="Lu P."/>
            <person name="Wu Y."/>
            <person name="Zhang Z."/>
            <person name="Ro D.K."/>
            <person name="Shang Y."/>
            <person name="Huang S."/>
            <person name="Yan J."/>
        </authorList>
    </citation>
    <scope>NUCLEOTIDE SEQUENCE [LARGE SCALE GENOMIC DNA]</scope>
    <source>
        <strain evidence="2">Ta-2019</strain>
    </source>
</reference>
<feature type="signal peptide" evidence="1">
    <location>
        <begin position="1"/>
        <end position="24"/>
    </location>
</feature>
<name>A0AA38G1X5_TAXCH</name>
<evidence type="ECO:0000256" key="1">
    <source>
        <dbReference type="SAM" id="SignalP"/>
    </source>
</evidence>
<dbReference type="InterPro" id="IPR000397">
    <property type="entry name" value="Heat_shock_Hsp33"/>
</dbReference>
<dbReference type="PANTHER" id="PTHR30111:SF1">
    <property type="entry name" value="33 KDA CHAPERONIN"/>
    <property type="match status" value="1"/>
</dbReference>
<dbReference type="EMBL" id="JAHRHJ020000005">
    <property type="protein sequence ID" value="KAH9314295.1"/>
    <property type="molecule type" value="Genomic_DNA"/>
</dbReference>
<feature type="chain" id="PRO_5041226929" evidence="1">
    <location>
        <begin position="25"/>
        <end position="228"/>
    </location>
</feature>
<evidence type="ECO:0000313" key="2">
    <source>
        <dbReference type="EMBL" id="KAH9314295.1"/>
    </source>
</evidence>
<gene>
    <name evidence="2" type="ORF">KI387_022922</name>
</gene>
<dbReference type="Proteomes" id="UP000824469">
    <property type="component" value="Unassembled WGS sequence"/>
</dbReference>
<feature type="non-terminal residue" evidence="2">
    <location>
        <position position="1"/>
    </location>
</feature>
<dbReference type="Pfam" id="PF01430">
    <property type="entry name" value="HSP33"/>
    <property type="match status" value="1"/>
</dbReference>
<feature type="non-terminal residue" evidence="2">
    <location>
        <position position="228"/>
    </location>
</feature>
<dbReference type="AlphaFoldDB" id="A0AA38G1X5"/>
<dbReference type="InterPro" id="IPR016153">
    <property type="entry name" value="Heat_shock_Hsp33_N"/>
</dbReference>
<dbReference type="Gene3D" id="3.55.30.10">
    <property type="entry name" value="Hsp33 domain"/>
    <property type="match status" value="1"/>
</dbReference>
<organism evidence="2 3">
    <name type="scientific">Taxus chinensis</name>
    <name type="common">Chinese yew</name>
    <name type="synonym">Taxus wallichiana var. chinensis</name>
    <dbReference type="NCBI Taxonomy" id="29808"/>
    <lineage>
        <taxon>Eukaryota</taxon>
        <taxon>Viridiplantae</taxon>
        <taxon>Streptophyta</taxon>
        <taxon>Embryophyta</taxon>
        <taxon>Tracheophyta</taxon>
        <taxon>Spermatophyta</taxon>
        <taxon>Pinopsida</taxon>
        <taxon>Pinidae</taxon>
        <taxon>Conifers II</taxon>
        <taxon>Cupressales</taxon>
        <taxon>Taxaceae</taxon>
        <taxon>Taxus</taxon>
    </lineage>
</organism>
<dbReference type="GO" id="GO:0005737">
    <property type="term" value="C:cytoplasm"/>
    <property type="evidence" value="ECO:0007669"/>
    <property type="project" value="InterPro"/>
</dbReference>
<keyword evidence="1" id="KW-0732">Signal</keyword>
<comment type="caution">
    <text evidence="2">The sequence shown here is derived from an EMBL/GenBank/DDBJ whole genome shotgun (WGS) entry which is preliminary data.</text>
</comment>
<dbReference type="GO" id="GO:0051082">
    <property type="term" value="F:unfolded protein binding"/>
    <property type="evidence" value="ECO:0007669"/>
    <property type="project" value="InterPro"/>
</dbReference>
<evidence type="ECO:0000313" key="3">
    <source>
        <dbReference type="Proteomes" id="UP000824469"/>
    </source>
</evidence>
<dbReference type="PANTHER" id="PTHR30111">
    <property type="entry name" value="33 KDA CHAPERONIN"/>
    <property type="match status" value="1"/>
</dbReference>
<dbReference type="SUPFAM" id="SSF64397">
    <property type="entry name" value="Hsp33 domain"/>
    <property type="match status" value="1"/>
</dbReference>
<dbReference type="GO" id="GO:0042026">
    <property type="term" value="P:protein refolding"/>
    <property type="evidence" value="ECO:0007669"/>
    <property type="project" value="TreeGrafter"/>
</dbReference>
<sequence length="228" mass="24224">AAAALGRALIGTLLLGAVKDDAETVQVHFAGNGPLGQITTIASGRGLVKGFVGNPLCDLPLSANQMTNVGAAVGSGLMSVVRNHSNWAQPYTGSIPIFSGEIAEDFAHYLAESEQMKTAIGIGVTFTRKASVQSAHGFLVQILPFCSEETILKLEENIKKMPSLSDTTVDRSAYSIIENILMDIGIGDTYNLGSPMYGPCNPKDLKDRMLRAVASLGSEDIKRLLQEQ</sequence>